<sequence>MDTLSLFHYELVGMDLTSFCADRVAVVLGGMGFTIVFYTRECEKISLEIFFMLQFYIEVICQN</sequence>
<name>A0A1V8M979_9GAMM</name>
<proteinExistence type="predicted"/>
<dbReference type="Proteomes" id="UP000191980">
    <property type="component" value="Unassembled WGS sequence"/>
</dbReference>
<evidence type="ECO:0000313" key="2">
    <source>
        <dbReference type="Proteomes" id="UP000191980"/>
    </source>
</evidence>
<organism evidence="1 2">
    <name type="scientific">Methyloprofundus sedimenti</name>
    <dbReference type="NCBI Taxonomy" id="1420851"/>
    <lineage>
        <taxon>Bacteria</taxon>
        <taxon>Pseudomonadati</taxon>
        <taxon>Pseudomonadota</taxon>
        <taxon>Gammaproteobacteria</taxon>
        <taxon>Methylococcales</taxon>
        <taxon>Methylococcaceae</taxon>
        <taxon>Methyloprofundus</taxon>
    </lineage>
</organism>
<comment type="caution">
    <text evidence="1">The sequence shown here is derived from an EMBL/GenBank/DDBJ whole genome shotgun (WGS) entry which is preliminary data.</text>
</comment>
<accession>A0A1V8M979</accession>
<dbReference type="EMBL" id="LPUF01000001">
    <property type="protein sequence ID" value="OQK18109.1"/>
    <property type="molecule type" value="Genomic_DNA"/>
</dbReference>
<keyword evidence="2" id="KW-1185">Reference proteome</keyword>
<protein>
    <submittedName>
        <fullName evidence="1">Uncharacterized protein</fullName>
    </submittedName>
</protein>
<evidence type="ECO:0000313" key="1">
    <source>
        <dbReference type="EMBL" id="OQK18109.1"/>
    </source>
</evidence>
<gene>
    <name evidence="1" type="ORF">AU255_09770</name>
</gene>
<reference evidence="1 2" key="1">
    <citation type="submission" date="2015-12" db="EMBL/GenBank/DDBJ databases">
        <authorList>
            <person name="Shamseldin A."/>
            <person name="Moawad H."/>
            <person name="Abd El-Rahim W.M."/>
            <person name="Sadowsky M.J."/>
        </authorList>
    </citation>
    <scope>NUCLEOTIDE SEQUENCE [LARGE SCALE GENOMIC DNA]</scope>
    <source>
        <strain evidence="1 2">WF1</strain>
    </source>
</reference>
<dbReference type="AlphaFoldDB" id="A0A1V8M979"/>
<dbReference type="STRING" id="1420851.AU255_09770"/>